<reference evidence="1 2" key="1">
    <citation type="journal article" date="2018" name="Sci. Rep.">
        <title>A novel species of the marine cyanobacterium Acaryochloris with a unique pigment content and lifestyle.</title>
        <authorList>
            <person name="Partensky F."/>
            <person name="Six C."/>
            <person name="Ratin M."/>
            <person name="Garczarek L."/>
            <person name="Vaulot D."/>
            <person name="Probert I."/>
            <person name="Calteau A."/>
            <person name="Gourvil P."/>
            <person name="Marie D."/>
            <person name="Grebert T."/>
            <person name="Bouchier C."/>
            <person name="Le Panse S."/>
            <person name="Gachenot M."/>
            <person name="Rodriguez F."/>
            <person name="Garrido J.L."/>
        </authorList>
    </citation>
    <scope>NUCLEOTIDE SEQUENCE [LARGE SCALE GENOMIC DNA]</scope>
    <source>
        <strain evidence="1 2">RCC1774</strain>
    </source>
</reference>
<evidence type="ECO:0000313" key="1">
    <source>
        <dbReference type="EMBL" id="PZD70490.1"/>
    </source>
</evidence>
<dbReference type="Proteomes" id="UP000248857">
    <property type="component" value="Unassembled WGS sequence"/>
</dbReference>
<protein>
    <recommendedName>
        <fullName evidence="3">DRBM domain-containing protein</fullName>
    </recommendedName>
</protein>
<organism evidence="1 2">
    <name type="scientific">Acaryochloris thomasi RCC1774</name>
    <dbReference type="NCBI Taxonomy" id="1764569"/>
    <lineage>
        <taxon>Bacteria</taxon>
        <taxon>Bacillati</taxon>
        <taxon>Cyanobacteriota</taxon>
        <taxon>Cyanophyceae</taxon>
        <taxon>Acaryochloridales</taxon>
        <taxon>Acaryochloridaceae</taxon>
        <taxon>Acaryochloris</taxon>
        <taxon>Acaryochloris thomasi</taxon>
    </lineage>
</organism>
<sequence length="185" mass="20925">MLSIAVIQEDSWDALKCTELSQDSSFFAWAEVYIDGELQTTAEAGCDLRKQVARHRAYWLWLSAFVHGELVGVDARIVPEVPVVVAEVEPMVDLKEEKLRSLLEKPPVDGQNHVGRLVEICQLMDWELPTFEFEEVEEGYRCICFMEFLGEGIEGIAISGKKKLTKQRAAMFVLEEIQGKQSNSS</sequence>
<evidence type="ECO:0008006" key="3">
    <source>
        <dbReference type="Google" id="ProtNLM"/>
    </source>
</evidence>
<accession>A0A2W1J7X5</accession>
<proteinExistence type="predicted"/>
<dbReference type="EMBL" id="PQWO01000036">
    <property type="protein sequence ID" value="PZD70490.1"/>
    <property type="molecule type" value="Genomic_DNA"/>
</dbReference>
<dbReference type="SUPFAM" id="SSF54768">
    <property type="entry name" value="dsRNA-binding domain-like"/>
    <property type="match status" value="1"/>
</dbReference>
<evidence type="ECO:0000313" key="2">
    <source>
        <dbReference type="Proteomes" id="UP000248857"/>
    </source>
</evidence>
<keyword evidence="2" id="KW-1185">Reference proteome</keyword>
<gene>
    <name evidence="1" type="ORF">C1752_12061</name>
</gene>
<name>A0A2W1J7X5_9CYAN</name>
<dbReference type="CDD" id="cd00048">
    <property type="entry name" value="DSRM_SF"/>
    <property type="match status" value="1"/>
</dbReference>
<dbReference type="Gene3D" id="3.30.160.20">
    <property type="match status" value="1"/>
</dbReference>
<dbReference type="AlphaFoldDB" id="A0A2W1J7X5"/>
<comment type="caution">
    <text evidence="1">The sequence shown here is derived from an EMBL/GenBank/DDBJ whole genome shotgun (WGS) entry which is preliminary data.</text>
</comment>